<dbReference type="PROSITE" id="PS51767">
    <property type="entry name" value="PEPTIDASE_A1"/>
    <property type="match status" value="1"/>
</dbReference>
<evidence type="ECO:0000256" key="2">
    <source>
        <dbReference type="ARBA" id="ARBA00023157"/>
    </source>
</evidence>
<gene>
    <name evidence="5" type="ORF">LODBEIA_P23160</name>
</gene>
<dbReference type="Pfam" id="PF00026">
    <property type="entry name" value="Asp"/>
    <property type="match status" value="1"/>
</dbReference>
<dbReference type="EMBL" id="OZ022407">
    <property type="protein sequence ID" value="CAK9437938.1"/>
    <property type="molecule type" value="Genomic_DNA"/>
</dbReference>
<reference evidence="5 6" key="1">
    <citation type="submission" date="2024-03" db="EMBL/GenBank/DDBJ databases">
        <authorList>
            <person name="Brejova B."/>
        </authorList>
    </citation>
    <scope>NUCLEOTIDE SEQUENCE [LARGE SCALE GENOMIC DNA]</scope>
    <source>
        <strain evidence="5 6">CBS 14171</strain>
    </source>
</reference>
<evidence type="ECO:0000256" key="1">
    <source>
        <dbReference type="ARBA" id="ARBA00007447"/>
    </source>
</evidence>
<feature type="signal peptide" evidence="3">
    <location>
        <begin position="1"/>
        <end position="20"/>
    </location>
</feature>
<keyword evidence="2" id="KW-1015">Disulfide bond</keyword>
<evidence type="ECO:0000313" key="5">
    <source>
        <dbReference type="EMBL" id="CAK9437938.1"/>
    </source>
</evidence>
<proteinExistence type="inferred from homology"/>
<organism evidence="5 6">
    <name type="scientific">Lodderomyces beijingensis</name>
    <dbReference type="NCBI Taxonomy" id="1775926"/>
    <lineage>
        <taxon>Eukaryota</taxon>
        <taxon>Fungi</taxon>
        <taxon>Dikarya</taxon>
        <taxon>Ascomycota</taxon>
        <taxon>Saccharomycotina</taxon>
        <taxon>Pichiomycetes</taxon>
        <taxon>Debaryomycetaceae</taxon>
        <taxon>Candida/Lodderomyces clade</taxon>
        <taxon>Lodderomyces</taxon>
    </lineage>
</organism>
<dbReference type="RefSeq" id="XP_066829254.1">
    <property type="nucleotide sequence ID" value="XM_066972302.1"/>
</dbReference>
<dbReference type="InterPro" id="IPR021109">
    <property type="entry name" value="Peptidase_aspartic_dom_sf"/>
</dbReference>
<protein>
    <recommendedName>
        <fullName evidence="4">Peptidase A1 domain-containing protein</fullName>
    </recommendedName>
</protein>
<dbReference type="GeneID" id="92207512"/>
<keyword evidence="6" id="KW-1185">Reference proteome</keyword>
<keyword evidence="3" id="KW-0732">Signal</keyword>
<dbReference type="Gene3D" id="2.40.70.10">
    <property type="entry name" value="Acid Proteases"/>
    <property type="match status" value="1"/>
</dbReference>
<evidence type="ECO:0000313" key="6">
    <source>
        <dbReference type="Proteomes" id="UP001497383"/>
    </source>
</evidence>
<feature type="domain" description="Peptidase A1" evidence="4">
    <location>
        <begin position="71"/>
        <end position="205"/>
    </location>
</feature>
<sequence length="205" mass="21744">MVCAFSSTLISLIFALLAEGAAIPKSFKPQSPQFIAIGFHVIEKPITFDPRGYSKRAGPVSLSLIDEGAAYTAQITIGSNQQPQIVQLDTGSSDLRVVDANAQCRNGDSKQGGTFDPDCSSTWQTSGEKFDMEYADETSSRGTYGADTAGIGGASITKQQFAVVSDTSSKKGVWGIGFNSLEVTTTYDNVPSSMRKQGIIAKSAY</sequence>
<feature type="chain" id="PRO_5047042728" description="Peptidase A1 domain-containing protein" evidence="3">
    <location>
        <begin position="21"/>
        <end position="205"/>
    </location>
</feature>
<comment type="similarity">
    <text evidence="1">Belongs to the peptidase A1 family.</text>
</comment>
<name>A0ABP0ZL41_9ASCO</name>
<evidence type="ECO:0000259" key="4">
    <source>
        <dbReference type="PROSITE" id="PS51767"/>
    </source>
</evidence>
<accession>A0ABP0ZL41</accession>
<dbReference type="InterPro" id="IPR033121">
    <property type="entry name" value="PEPTIDASE_A1"/>
</dbReference>
<dbReference type="Proteomes" id="UP001497383">
    <property type="component" value="Chromosome 3"/>
</dbReference>
<dbReference type="InterPro" id="IPR001461">
    <property type="entry name" value="Aspartic_peptidase_A1"/>
</dbReference>
<dbReference type="PANTHER" id="PTHR47966">
    <property type="entry name" value="BETA-SITE APP-CLEAVING ENZYME, ISOFORM A-RELATED"/>
    <property type="match status" value="1"/>
</dbReference>
<evidence type="ECO:0000256" key="3">
    <source>
        <dbReference type="SAM" id="SignalP"/>
    </source>
</evidence>
<dbReference type="PANTHER" id="PTHR47966:SF65">
    <property type="entry name" value="ASPARTIC-TYPE ENDOPEPTIDASE"/>
    <property type="match status" value="1"/>
</dbReference>
<dbReference type="SUPFAM" id="SSF50630">
    <property type="entry name" value="Acid proteases"/>
    <property type="match status" value="1"/>
</dbReference>